<dbReference type="PANTHER" id="PTHR36933:SF1">
    <property type="entry name" value="SLL0788 PROTEIN"/>
    <property type="match status" value="1"/>
</dbReference>
<sequence length="163" mass="18732">MMDKLNAMRFSGDPDFDYVLFIRNHHLAEIELSQEAVKTLKSDSLKQMATMLISRKQTEVDKLEDALKQIRPSRANQAFVQAQNQKLAAMKLNFQAGTLEKKLTGRVDDDYAIIMLEHQRDAVDMTQDYLKYGQNQTLRALAQRILANAQTDTEQLKALMKRV</sequence>
<keyword evidence="3" id="KW-1185">Reference proteome</keyword>
<organism evidence="2 3">
    <name type="scientific">Nibrella saemangeumensis</name>
    <dbReference type="NCBI Taxonomy" id="1084526"/>
    <lineage>
        <taxon>Bacteria</taxon>
        <taxon>Pseudomonadati</taxon>
        <taxon>Bacteroidota</taxon>
        <taxon>Cytophagia</taxon>
        <taxon>Cytophagales</taxon>
        <taxon>Spirosomataceae</taxon>
        <taxon>Nibrella</taxon>
    </lineage>
</organism>
<dbReference type="Pfam" id="PF03713">
    <property type="entry name" value="DUF305"/>
    <property type="match status" value="1"/>
</dbReference>
<dbReference type="Proteomes" id="UP001501175">
    <property type="component" value="Unassembled WGS sequence"/>
</dbReference>
<reference evidence="3" key="1">
    <citation type="journal article" date="2019" name="Int. J. Syst. Evol. Microbiol.">
        <title>The Global Catalogue of Microorganisms (GCM) 10K type strain sequencing project: providing services to taxonomists for standard genome sequencing and annotation.</title>
        <authorList>
            <consortium name="The Broad Institute Genomics Platform"/>
            <consortium name="The Broad Institute Genome Sequencing Center for Infectious Disease"/>
            <person name="Wu L."/>
            <person name="Ma J."/>
        </authorList>
    </citation>
    <scope>NUCLEOTIDE SEQUENCE [LARGE SCALE GENOMIC DNA]</scope>
    <source>
        <strain evidence="3">JCM 17927</strain>
    </source>
</reference>
<dbReference type="PANTHER" id="PTHR36933">
    <property type="entry name" value="SLL0788 PROTEIN"/>
    <property type="match status" value="1"/>
</dbReference>
<evidence type="ECO:0000259" key="1">
    <source>
        <dbReference type="Pfam" id="PF03713"/>
    </source>
</evidence>
<comment type="caution">
    <text evidence="2">The sequence shown here is derived from an EMBL/GenBank/DDBJ whole genome shotgun (WGS) entry which is preliminary data.</text>
</comment>
<name>A0ABP8MPB2_9BACT</name>
<protein>
    <recommendedName>
        <fullName evidence="1">DUF305 domain-containing protein</fullName>
    </recommendedName>
</protein>
<dbReference type="InterPro" id="IPR005183">
    <property type="entry name" value="DUF305_CopM-like"/>
</dbReference>
<dbReference type="Gene3D" id="1.20.1260.10">
    <property type="match status" value="2"/>
</dbReference>
<evidence type="ECO:0000313" key="3">
    <source>
        <dbReference type="Proteomes" id="UP001501175"/>
    </source>
</evidence>
<evidence type="ECO:0000313" key="2">
    <source>
        <dbReference type="EMBL" id="GAA4452658.1"/>
    </source>
</evidence>
<dbReference type="EMBL" id="BAABHD010000022">
    <property type="protein sequence ID" value="GAA4452658.1"/>
    <property type="molecule type" value="Genomic_DNA"/>
</dbReference>
<gene>
    <name evidence="2" type="ORF">GCM10023189_16410</name>
</gene>
<accession>A0ABP8MPB2</accession>
<proteinExistence type="predicted"/>
<dbReference type="InterPro" id="IPR012347">
    <property type="entry name" value="Ferritin-like"/>
</dbReference>
<feature type="domain" description="DUF305" evidence="1">
    <location>
        <begin position="16"/>
        <end position="159"/>
    </location>
</feature>